<protein>
    <submittedName>
        <fullName evidence="2">Saccharopine dehydrogenase family protein</fullName>
    </submittedName>
</protein>
<dbReference type="Proteomes" id="UP001596226">
    <property type="component" value="Unassembled WGS sequence"/>
</dbReference>
<accession>A0ABW1H915</accession>
<feature type="domain" description="Saccharopine dehydrogenase NADP binding" evidence="1">
    <location>
        <begin position="9"/>
        <end position="116"/>
    </location>
</feature>
<dbReference type="InterPro" id="IPR051276">
    <property type="entry name" value="Saccharopine_DH-like_oxidrdct"/>
</dbReference>
<dbReference type="Gene3D" id="3.40.50.720">
    <property type="entry name" value="NAD(P)-binding Rossmann-like Domain"/>
    <property type="match status" value="1"/>
</dbReference>
<proteinExistence type="predicted"/>
<keyword evidence="3" id="KW-1185">Reference proteome</keyword>
<name>A0ABW1H915_9ACTN</name>
<gene>
    <name evidence="2" type="ORF">ACFQGL_21175</name>
</gene>
<dbReference type="EMBL" id="JBHSQS010000012">
    <property type="protein sequence ID" value="MFC5925855.1"/>
    <property type="molecule type" value="Genomic_DNA"/>
</dbReference>
<dbReference type="PANTHER" id="PTHR12286">
    <property type="entry name" value="SACCHAROPINE DEHYDROGENASE-LIKE OXIDOREDUCTASE"/>
    <property type="match status" value="1"/>
</dbReference>
<dbReference type="RefSeq" id="WP_377513931.1">
    <property type="nucleotide sequence ID" value="NZ_JBHSQS010000012.1"/>
</dbReference>
<dbReference type="InterPro" id="IPR005097">
    <property type="entry name" value="Sacchrp_dh_NADP-bd"/>
</dbReference>
<comment type="caution">
    <text evidence="2">The sequence shown here is derived from an EMBL/GenBank/DDBJ whole genome shotgun (WGS) entry which is preliminary data.</text>
</comment>
<sequence>MAGDRTYDVVLFGATGFTGGLTAEYLARHAPPGLRWALAGRNPDRLAAVRARLAAIDPTLAELPLLTADVTDADSLRGVAESARVVASTVGPYIQHGEPLVAACARAGTDYLDITGESEFIDLTYVRHQAEATRTGARLVHACGFDSIPHDLGVWFTVKQLPADVPITVDGYVRAGGRFSAGTYHSALTAFARSGQASRAARERRAVEPRPTDRRVRAMPGKLARSAELGIWTVPLPTIDPQVVRRSAAARPEYGPDFRYRHFAAVKRLTTVLVSAVGLGAVVGLVKVPPTRRWLLGRLASGQGPTSQQRAASWFRVRFVGTGGGQRVVTEVAGGDPGYDETAKMLAESALCLALDDLPPAAGQLTPVAAMGDALLDRLTRAGITFRVLEV</sequence>
<dbReference type="SUPFAM" id="SSF51735">
    <property type="entry name" value="NAD(P)-binding Rossmann-fold domains"/>
    <property type="match status" value="1"/>
</dbReference>
<dbReference type="InterPro" id="IPR036291">
    <property type="entry name" value="NAD(P)-bd_dom_sf"/>
</dbReference>
<evidence type="ECO:0000313" key="3">
    <source>
        <dbReference type="Proteomes" id="UP001596226"/>
    </source>
</evidence>
<evidence type="ECO:0000259" key="1">
    <source>
        <dbReference type="Pfam" id="PF03435"/>
    </source>
</evidence>
<evidence type="ECO:0000313" key="2">
    <source>
        <dbReference type="EMBL" id="MFC5925855.1"/>
    </source>
</evidence>
<organism evidence="2 3">
    <name type="scientific">Micromonospora vulcania</name>
    <dbReference type="NCBI Taxonomy" id="1441873"/>
    <lineage>
        <taxon>Bacteria</taxon>
        <taxon>Bacillati</taxon>
        <taxon>Actinomycetota</taxon>
        <taxon>Actinomycetes</taxon>
        <taxon>Micromonosporales</taxon>
        <taxon>Micromonosporaceae</taxon>
        <taxon>Micromonospora</taxon>
    </lineage>
</organism>
<dbReference type="PANTHER" id="PTHR12286:SF5">
    <property type="entry name" value="SACCHAROPINE DEHYDROGENASE-LIKE OXIDOREDUCTASE"/>
    <property type="match status" value="1"/>
</dbReference>
<reference evidence="3" key="1">
    <citation type="journal article" date="2019" name="Int. J. Syst. Evol. Microbiol.">
        <title>The Global Catalogue of Microorganisms (GCM) 10K type strain sequencing project: providing services to taxonomists for standard genome sequencing and annotation.</title>
        <authorList>
            <consortium name="The Broad Institute Genomics Platform"/>
            <consortium name="The Broad Institute Genome Sequencing Center for Infectious Disease"/>
            <person name="Wu L."/>
            <person name="Ma J."/>
        </authorList>
    </citation>
    <scope>NUCLEOTIDE SEQUENCE [LARGE SCALE GENOMIC DNA]</scope>
    <source>
        <strain evidence="3">CGMCC 4.7144</strain>
    </source>
</reference>
<dbReference type="Pfam" id="PF03435">
    <property type="entry name" value="Sacchrp_dh_NADP"/>
    <property type="match status" value="1"/>
</dbReference>